<evidence type="ECO:0000256" key="1">
    <source>
        <dbReference type="SAM" id="SignalP"/>
    </source>
</evidence>
<evidence type="ECO:0008006" key="4">
    <source>
        <dbReference type="Google" id="ProtNLM"/>
    </source>
</evidence>
<keyword evidence="1" id="KW-0732">Signal</keyword>
<reference evidence="2 3" key="1">
    <citation type="submission" date="2020-04" db="EMBL/GenBank/DDBJ databases">
        <title>Paeniglutamicibacter sp. ANT13_2, a novel actinomycete isolated from sediment in Antarctica.</title>
        <authorList>
            <person name="Sakdapetsiri C."/>
            <person name="Pinyakong O."/>
        </authorList>
    </citation>
    <scope>NUCLEOTIDE SEQUENCE [LARGE SCALE GENOMIC DNA]</scope>
    <source>
        <strain evidence="2 3">ANT13_2</strain>
    </source>
</reference>
<organism evidence="2 3">
    <name type="scientific">Paeniglutamicibacter terrestris</name>
    <dbReference type="NCBI Taxonomy" id="2723403"/>
    <lineage>
        <taxon>Bacteria</taxon>
        <taxon>Bacillati</taxon>
        <taxon>Actinomycetota</taxon>
        <taxon>Actinomycetes</taxon>
        <taxon>Micrococcales</taxon>
        <taxon>Micrococcaceae</taxon>
        <taxon>Paeniglutamicibacter</taxon>
    </lineage>
</organism>
<protein>
    <recommendedName>
        <fullName evidence="4">MFS transporter</fullName>
    </recommendedName>
</protein>
<dbReference type="EMBL" id="JAAWVT010000003">
    <property type="protein sequence ID" value="NKG20934.1"/>
    <property type="molecule type" value="Genomic_DNA"/>
</dbReference>
<evidence type="ECO:0000313" key="2">
    <source>
        <dbReference type="EMBL" id="NKG20934.1"/>
    </source>
</evidence>
<keyword evidence="3" id="KW-1185">Reference proteome</keyword>
<comment type="caution">
    <text evidence="2">The sequence shown here is derived from an EMBL/GenBank/DDBJ whole genome shotgun (WGS) entry which is preliminary data.</text>
</comment>
<feature type="signal peptide" evidence="1">
    <location>
        <begin position="1"/>
        <end position="18"/>
    </location>
</feature>
<proteinExistence type="predicted"/>
<gene>
    <name evidence="2" type="ORF">HED64_09490</name>
</gene>
<dbReference type="RefSeq" id="WP_132363840.1">
    <property type="nucleotide sequence ID" value="NZ_JAAWVT010000003.1"/>
</dbReference>
<evidence type="ECO:0000313" key="3">
    <source>
        <dbReference type="Proteomes" id="UP000746595"/>
    </source>
</evidence>
<name>A0ABX1G4Q2_9MICC</name>
<sequence>MTAGSAVGAAGLFFVALAAAIAKDMPSGGSANGAADGLVGAAYLLRGIGDSFGTPSAGLTQVTGHWVSLLSPIGWG</sequence>
<accession>A0ABX1G4Q2</accession>
<feature type="chain" id="PRO_5046639407" description="MFS transporter" evidence="1">
    <location>
        <begin position="19"/>
        <end position="76"/>
    </location>
</feature>
<dbReference type="Proteomes" id="UP000746595">
    <property type="component" value="Unassembled WGS sequence"/>
</dbReference>